<dbReference type="AlphaFoldDB" id="A0AAV0DCS3"/>
<proteinExistence type="predicted"/>
<evidence type="ECO:0000313" key="3">
    <source>
        <dbReference type="Proteomes" id="UP001152523"/>
    </source>
</evidence>
<keyword evidence="1" id="KW-0812">Transmembrane</keyword>
<keyword evidence="1" id="KW-0472">Membrane</keyword>
<comment type="caution">
    <text evidence="2">The sequence shown here is derived from an EMBL/GenBank/DDBJ whole genome shotgun (WGS) entry which is preliminary data.</text>
</comment>
<feature type="transmembrane region" description="Helical" evidence="1">
    <location>
        <begin position="88"/>
        <end position="108"/>
    </location>
</feature>
<keyword evidence="3" id="KW-1185">Reference proteome</keyword>
<keyword evidence="1" id="KW-1133">Transmembrane helix</keyword>
<dbReference type="EMBL" id="CAMAPF010000096">
    <property type="protein sequence ID" value="CAH9097871.1"/>
    <property type="molecule type" value="Genomic_DNA"/>
</dbReference>
<protein>
    <submittedName>
        <fullName evidence="2">Uncharacterized protein</fullName>
    </submittedName>
</protein>
<gene>
    <name evidence="2" type="ORF">CEPIT_LOCUS14181</name>
</gene>
<dbReference type="Proteomes" id="UP001152523">
    <property type="component" value="Unassembled WGS sequence"/>
</dbReference>
<reference evidence="2" key="1">
    <citation type="submission" date="2022-07" db="EMBL/GenBank/DDBJ databases">
        <authorList>
            <person name="Macas J."/>
            <person name="Novak P."/>
            <person name="Neumann P."/>
        </authorList>
    </citation>
    <scope>NUCLEOTIDE SEQUENCE</scope>
</reference>
<evidence type="ECO:0000256" key="1">
    <source>
        <dbReference type="SAM" id="Phobius"/>
    </source>
</evidence>
<organism evidence="2 3">
    <name type="scientific">Cuscuta epithymum</name>
    <dbReference type="NCBI Taxonomy" id="186058"/>
    <lineage>
        <taxon>Eukaryota</taxon>
        <taxon>Viridiplantae</taxon>
        <taxon>Streptophyta</taxon>
        <taxon>Embryophyta</taxon>
        <taxon>Tracheophyta</taxon>
        <taxon>Spermatophyta</taxon>
        <taxon>Magnoliopsida</taxon>
        <taxon>eudicotyledons</taxon>
        <taxon>Gunneridae</taxon>
        <taxon>Pentapetalae</taxon>
        <taxon>asterids</taxon>
        <taxon>lamiids</taxon>
        <taxon>Solanales</taxon>
        <taxon>Convolvulaceae</taxon>
        <taxon>Cuscuteae</taxon>
        <taxon>Cuscuta</taxon>
        <taxon>Cuscuta subgen. Cuscuta</taxon>
    </lineage>
</organism>
<name>A0AAV0DCS3_9ASTE</name>
<dbReference type="EMBL" id="CAMAPF010000096">
    <property type="protein sequence ID" value="CAH9097873.1"/>
    <property type="molecule type" value="Genomic_DNA"/>
</dbReference>
<accession>A0AAV0DCS3</accession>
<sequence>MKINIRVHTLAARVDEIIHINPGLRTPKPSVPGQVAQVPSISSLMHFSILCEWCFSPANESLYFFDFVVTPAFFRPSLPLKIFSKPHVATDFFYCALFLFCIFFWSFYRGFKKVAYGYSFPKYIKFKELITGNMKSMNNVEAIKGNKYESIPIRSWV</sequence>
<evidence type="ECO:0000313" key="2">
    <source>
        <dbReference type="EMBL" id="CAH9097871.1"/>
    </source>
</evidence>